<evidence type="ECO:0000313" key="8">
    <source>
        <dbReference type="Proteomes" id="UP000470771"/>
    </source>
</evidence>
<accession>A0A6N9NKQ9</accession>
<dbReference type="PROSITE" id="PS51007">
    <property type="entry name" value="CYTC"/>
    <property type="match status" value="1"/>
</dbReference>
<keyword evidence="3 4" id="KW-0408">Iron</keyword>
<dbReference type="InterPro" id="IPR009056">
    <property type="entry name" value="Cyt_c-like_dom"/>
</dbReference>
<evidence type="ECO:0000256" key="4">
    <source>
        <dbReference type="PROSITE-ProRule" id="PRU00433"/>
    </source>
</evidence>
<dbReference type="PROSITE" id="PS51257">
    <property type="entry name" value="PROKAR_LIPOPROTEIN"/>
    <property type="match status" value="1"/>
</dbReference>
<keyword evidence="2 4" id="KW-0479">Metal-binding</keyword>
<dbReference type="Pfam" id="PF00034">
    <property type="entry name" value="Cytochrom_C"/>
    <property type="match status" value="1"/>
</dbReference>
<dbReference type="Proteomes" id="UP000470771">
    <property type="component" value="Unassembled WGS sequence"/>
</dbReference>
<feature type="signal peptide" evidence="5">
    <location>
        <begin position="1"/>
        <end position="23"/>
    </location>
</feature>
<evidence type="ECO:0000313" key="7">
    <source>
        <dbReference type="EMBL" id="NBG66452.1"/>
    </source>
</evidence>
<dbReference type="EMBL" id="WWNE01000007">
    <property type="protein sequence ID" value="NBG66452.1"/>
    <property type="molecule type" value="Genomic_DNA"/>
</dbReference>
<dbReference type="RefSeq" id="WP_160633401.1">
    <property type="nucleotide sequence ID" value="NZ_WWNE01000007.1"/>
</dbReference>
<dbReference type="SUPFAM" id="SSF46626">
    <property type="entry name" value="Cytochrome c"/>
    <property type="match status" value="1"/>
</dbReference>
<feature type="domain" description="Cytochrome c" evidence="6">
    <location>
        <begin position="69"/>
        <end position="159"/>
    </location>
</feature>
<evidence type="ECO:0000256" key="3">
    <source>
        <dbReference type="ARBA" id="ARBA00023004"/>
    </source>
</evidence>
<dbReference type="GO" id="GO:0009055">
    <property type="term" value="F:electron transfer activity"/>
    <property type="evidence" value="ECO:0007669"/>
    <property type="project" value="InterPro"/>
</dbReference>
<evidence type="ECO:0000256" key="5">
    <source>
        <dbReference type="SAM" id="SignalP"/>
    </source>
</evidence>
<organism evidence="7 8">
    <name type="scientific">Acidiluteibacter ferrifornacis</name>
    <dbReference type="NCBI Taxonomy" id="2692424"/>
    <lineage>
        <taxon>Bacteria</taxon>
        <taxon>Pseudomonadati</taxon>
        <taxon>Bacteroidota</taxon>
        <taxon>Flavobacteriia</taxon>
        <taxon>Flavobacteriales</taxon>
        <taxon>Cryomorphaceae</taxon>
        <taxon>Acidiluteibacter</taxon>
    </lineage>
</organism>
<dbReference type="Gene3D" id="1.10.760.10">
    <property type="entry name" value="Cytochrome c-like domain"/>
    <property type="match status" value="1"/>
</dbReference>
<dbReference type="GO" id="GO:0020037">
    <property type="term" value="F:heme binding"/>
    <property type="evidence" value="ECO:0007669"/>
    <property type="project" value="InterPro"/>
</dbReference>
<feature type="chain" id="PRO_5026683883" evidence="5">
    <location>
        <begin position="24"/>
        <end position="159"/>
    </location>
</feature>
<evidence type="ECO:0000259" key="6">
    <source>
        <dbReference type="PROSITE" id="PS51007"/>
    </source>
</evidence>
<name>A0A6N9NKQ9_9FLAO</name>
<evidence type="ECO:0000256" key="2">
    <source>
        <dbReference type="ARBA" id="ARBA00022723"/>
    </source>
</evidence>
<gene>
    <name evidence="7" type="ORF">GQN54_10015</name>
</gene>
<keyword evidence="8" id="KW-1185">Reference proteome</keyword>
<evidence type="ECO:0000256" key="1">
    <source>
        <dbReference type="ARBA" id="ARBA00022617"/>
    </source>
</evidence>
<dbReference type="GO" id="GO:0046872">
    <property type="term" value="F:metal ion binding"/>
    <property type="evidence" value="ECO:0007669"/>
    <property type="project" value="UniProtKB-KW"/>
</dbReference>
<dbReference type="InterPro" id="IPR036909">
    <property type="entry name" value="Cyt_c-like_dom_sf"/>
</dbReference>
<dbReference type="AlphaFoldDB" id="A0A6N9NKQ9"/>
<reference evidence="7 8" key="1">
    <citation type="submission" date="2019-12" db="EMBL/GenBank/DDBJ databases">
        <authorList>
            <person name="Zhao J."/>
        </authorList>
    </citation>
    <scope>NUCLEOTIDE SEQUENCE [LARGE SCALE GENOMIC DNA]</scope>
    <source>
        <strain evidence="7 8">S-15</strain>
    </source>
</reference>
<keyword evidence="1 4" id="KW-0349">Heme</keyword>
<sequence>MKNTIKTLIVMATLVLYSCGGGAQEKKVESKKVETPKKDKVEIVEAEPEVNKGVGPVKNVEVAEAIDAAMVARGTELFNTKCQACHKVEKKFIGPAIKGVTERRSPEWIMNMILNPVEMVEKDPVARQLLIDHNGSPMANQNLTEAEARDILEYFRTLN</sequence>
<comment type="caution">
    <text evidence="7">The sequence shown here is derived from an EMBL/GenBank/DDBJ whole genome shotgun (WGS) entry which is preliminary data.</text>
</comment>
<proteinExistence type="predicted"/>
<protein>
    <submittedName>
        <fullName evidence="7">C-type cytochrome</fullName>
    </submittedName>
</protein>
<keyword evidence="5" id="KW-0732">Signal</keyword>